<accession>A0A2J6RXS9</accession>
<name>A0A2J6RXS9_HYAVF</name>
<feature type="chain" id="PRO_5014435760" evidence="1">
    <location>
        <begin position="20"/>
        <end position="163"/>
    </location>
</feature>
<feature type="signal peptide" evidence="1">
    <location>
        <begin position="1"/>
        <end position="19"/>
    </location>
</feature>
<sequence>MSSKLVFLALAELAATALSAQFQSSTVPDVFWTVKNLARDCAPPTLPTPSCSYELTISATNDQPDFDCRLTDYGSPISAQNTTLTDPRYNTFGGYYCNGDSAHSGGWQISWGYNNDTGRDSAVMTVLNQPLDEDAWFGWNYVNNRTQFEDVGPNPVYTIGTFS</sequence>
<keyword evidence="1" id="KW-0732">Signal</keyword>
<organism evidence="2 3">
    <name type="scientific">Hyaloscypha variabilis (strain UAMH 11265 / GT02V1 / F)</name>
    <name type="common">Meliniomyces variabilis</name>
    <dbReference type="NCBI Taxonomy" id="1149755"/>
    <lineage>
        <taxon>Eukaryota</taxon>
        <taxon>Fungi</taxon>
        <taxon>Dikarya</taxon>
        <taxon>Ascomycota</taxon>
        <taxon>Pezizomycotina</taxon>
        <taxon>Leotiomycetes</taxon>
        <taxon>Helotiales</taxon>
        <taxon>Hyaloscyphaceae</taxon>
        <taxon>Hyaloscypha</taxon>
        <taxon>Hyaloscypha variabilis</taxon>
    </lineage>
</organism>
<dbReference type="Proteomes" id="UP000235786">
    <property type="component" value="Unassembled WGS sequence"/>
</dbReference>
<dbReference type="OrthoDB" id="3506359at2759"/>
<protein>
    <submittedName>
        <fullName evidence="2">Uncharacterized protein</fullName>
    </submittedName>
</protein>
<dbReference type="STRING" id="1149755.A0A2J6RXS9"/>
<keyword evidence="3" id="KW-1185">Reference proteome</keyword>
<evidence type="ECO:0000313" key="2">
    <source>
        <dbReference type="EMBL" id="PMD43326.1"/>
    </source>
</evidence>
<dbReference type="AlphaFoldDB" id="A0A2J6RXS9"/>
<reference evidence="2 3" key="1">
    <citation type="submission" date="2016-04" db="EMBL/GenBank/DDBJ databases">
        <title>A degradative enzymes factory behind the ericoid mycorrhizal symbiosis.</title>
        <authorList>
            <consortium name="DOE Joint Genome Institute"/>
            <person name="Martino E."/>
            <person name="Morin E."/>
            <person name="Grelet G."/>
            <person name="Kuo A."/>
            <person name="Kohler A."/>
            <person name="Daghino S."/>
            <person name="Barry K."/>
            <person name="Choi C."/>
            <person name="Cichocki N."/>
            <person name="Clum A."/>
            <person name="Copeland A."/>
            <person name="Hainaut M."/>
            <person name="Haridas S."/>
            <person name="Labutti K."/>
            <person name="Lindquist E."/>
            <person name="Lipzen A."/>
            <person name="Khouja H.-R."/>
            <person name="Murat C."/>
            <person name="Ohm R."/>
            <person name="Olson A."/>
            <person name="Spatafora J."/>
            <person name="Veneault-Fourrey C."/>
            <person name="Henrissat B."/>
            <person name="Grigoriev I."/>
            <person name="Martin F."/>
            <person name="Perotto S."/>
        </authorList>
    </citation>
    <scope>NUCLEOTIDE SEQUENCE [LARGE SCALE GENOMIC DNA]</scope>
    <source>
        <strain evidence="2 3">F</strain>
    </source>
</reference>
<evidence type="ECO:0000256" key="1">
    <source>
        <dbReference type="SAM" id="SignalP"/>
    </source>
</evidence>
<evidence type="ECO:0000313" key="3">
    <source>
        <dbReference type="Proteomes" id="UP000235786"/>
    </source>
</evidence>
<proteinExistence type="predicted"/>
<dbReference type="EMBL" id="KZ613942">
    <property type="protein sequence ID" value="PMD43326.1"/>
    <property type="molecule type" value="Genomic_DNA"/>
</dbReference>
<gene>
    <name evidence="2" type="ORF">L207DRAFT_526504</name>
</gene>